<protein>
    <submittedName>
        <fullName evidence="6">DNA sulfur modification protein DndE</fullName>
    </submittedName>
</protein>
<dbReference type="InterPro" id="IPR011050">
    <property type="entry name" value="Pectin_lyase_fold/virulence"/>
</dbReference>
<accession>A0A1H8HAJ2</accession>
<dbReference type="Pfam" id="PF00295">
    <property type="entry name" value="Glyco_hydro_28"/>
    <property type="match status" value="1"/>
</dbReference>
<dbReference type="GO" id="GO:0004650">
    <property type="term" value="F:polygalacturonase activity"/>
    <property type="evidence" value="ECO:0007669"/>
    <property type="project" value="InterPro"/>
</dbReference>
<dbReference type="Proteomes" id="UP000199300">
    <property type="component" value="Unassembled WGS sequence"/>
</dbReference>
<evidence type="ECO:0000313" key="7">
    <source>
        <dbReference type="Proteomes" id="UP000199300"/>
    </source>
</evidence>
<gene>
    <name evidence="6" type="ORF">SAMN04488134_101291</name>
</gene>
<dbReference type="InterPro" id="IPR012334">
    <property type="entry name" value="Pectin_lyas_fold"/>
</dbReference>
<dbReference type="PANTHER" id="PTHR31339">
    <property type="entry name" value="PECTIN LYASE-RELATED"/>
    <property type="match status" value="1"/>
</dbReference>
<dbReference type="Gene3D" id="3.40.50.1110">
    <property type="entry name" value="SGNH hydrolase"/>
    <property type="match status" value="1"/>
</dbReference>
<evidence type="ECO:0000256" key="1">
    <source>
        <dbReference type="ARBA" id="ARBA00008834"/>
    </source>
</evidence>
<evidence type="ECO:0000256" key="2">
    <source>
        <dbReference type="ARBA" id="ARBA00022801"/>
    </source>
</evidence>
<evidence type="ECO:0000256" key="4">
    <source>
        <dbReference type="RuleBase" id="RU361169"/>
    </source>
</evidence>
<dbReference type="RefSeq" id="WP_091493953.1">
    <property type="nucleotide sequence ID" value="NZ_FODJ01000001.1"/>
</dbReference>
<dbReference type="Pfam" id="PF13472">
    <property type="entry name" value="Lipase_GDSL_2"/>
    <property type="match status" value="1"/>
</dbReference>
<keyword evidence="7" id="KW-1185">Reference proteome</keyword>
<dbReference type="OrthoDB" id="9795222at2"/>
<dbReference type="InterPro" id="IPR037459">
    <property type="entry name" value="RhgT-like"/>
</dbReference>
<evidence type="ECO:0000313" key="6">
    <source>
        <dbReference type="EMBL" id="SEN53064.1"/>
    </source>
</evidence>
<dbReference type="STRING" id="872970.SAMN04488134_101291"/>
<dbReference type="InterPro" id="IPR006626">
    <property type="entry name" value="PbH1"/>
</dbReference>
<dbReference type="AlphaFoldDB" id="A0A1H8HAJ2"/>
<dbReference type="PANTHER" id="PTHR31339:SF9">
    <property type="entry name" value="PLASMIN AND FIBRONECTIN-BINDING PROTEIN A"/>
    <property type="match status" value="1"/>
</dbReference>
<dbReference type="InterPro" id="IPR013830">
    <property type="entry name" value="SGNH_hydro"/>
</dbReference>
<dbReference type="SUPFAM" id="SSF52266">
    <property type="entry name" value="SGNH hydrolase"/>
    <property type="match status" value="1"/>
</dbReference>
<dbReference type="InterPro" id="IPR000743">
    <property type="entry name" value="Glyco_hydro_28"/>
</dbReference>
<dbReference type="SMART" id="SM00710">
    <property type="entry name" value="PbH1"/>
    <property type="match status" value="5"/>
</dbReference>
<reference evidence="6 7" key="1">
    <citation type="submission" date="2016-10" db="EMBL/GenBank/DDBJ databases">
        <authorList>
            <person name="de Groot N.N."/>
        </authorList>
    </citation>
    <scope>NUCLEOTIDE SEQUENCE [LARGE SCALE GENOMIC DNA]</scope>
    <source>
        <strain evidence="6 7">CGMCC 1.10434</strain>
    </source>
</reference>
<keyword evidence="3 4" id="KW-0326">Glycosidase</keyword>
<evidence type="ECO:0000256" key="3">
    <source>
        <dbReference type="ARBA" id="ARBA00023295"/>
    </source>
</evidence>
<feature type="domain" description="SGNH hydrolase-type esterase" evidence="5">
    <location>
        <begin position="6"/>
        <end position="197"/>
    </location>
</feature>
<comment type="similarity">
    <text evidence="1 4">Belongs to the glycosyl hydrolase 28 family.</text>
</comment>
<dbReference type="InterPro" id="IPR051801">
    <property type="entry name" value="GH28_Enzymes"/>
</dbReference>
<dbReference type="GO" id="GO:0005975">
    <property type="term" value="P:carbohydrate metabolic process"/>
    <property type="evidence" value="ECO:0007669"/>
    <property type="project" value="InterPro"/>
</dbReference>
<dbReference type="CDD" id="cd01821">
    <property type="entry name" value="Rhamnogalacturan_acetylesterase_like"/>
    <property type="match status" value="1"/>
</dbReference>
<proteinExistence type="inferred from homology"/>
<sequence length="722" mass="80486">MTTIYLIGDSTVANFDKSNTTKTGWGEKLAPFFSDQIIIHNAAKSGESSKSFLEQGYFATVADQLKAGDYLFIQFGHNDQKDDSNRHTEPNNEFKTYLANYIRTALEKAAYPVLITPVSRRNFNDENKIINTHKDYANAVRELADHLKLPCLDLTFESARLYQNLGRAVSKTLFTVKKNSEGKHVLDKTHFSHDGAQAIAKLVIACLKKSDLPLTNDLVVDLEQPELEAFNCHQPVIPDHSVILTAYGGRGDGQFDNTEAITDAIQDCHQKGGGKIIIERGIWLSGPIKLKSKINLHLNRGAVLLFNHDKHAYPIINSSFEGIVMPRCQAPIDAEAVEDVAITGEGIIDGAGSGWRPIKKWKLPSYEWTNLIQSGGVVDATTEVWWPSEQALKGQKLLENSDLGSLLKQVDLEQVKDYLRPCLISIRDSNRILIEGVTIQNSPAWAIHPWLCQHVTIAQVSVRNPWYAQNGDGLDIESCRFVMVKGCLFDVGDDAICIKSGKRDQSPNIPSESIIIEDCQVFRGHGGFVLGSEMSGSIRHVEVRRCQFIETDRGIRIKTMRGRGGSIEQIQIKDIQMVNIKHEAISIRMDYAHEKEQIATRCLSTLPLIRELELSNINISGADKTLQITGLPEEPIMNIKLTQINSQANQPITIDYAKFIYFDHIKQKVLAADSQLSIRESSHLELAHFKPINADYLAINVDDAEGSRIKVIASATPKLNMA</sequence>
<dbReference type="SUPFAM" id="SSF51126">
    <property type="entry name" value="Pectin lyase-like"/>
    <property type="match status" value="1"/>
</dbReference>
<dbReference type="EMBL" id="FODJ01000001">
    <property type="protein sequence ID" value="SEN53064.1"/>
    <property type="molecule type" value="Genomic_DNA"/>
</dbReference>
<keyword evidence="2 4" id="KW-0378">Hydrolase</keyword>
<name>A0A1H8HAJ2_9BACI</name>
<dbReference type="InterPro" id="IPR036514">
    <property type="entry name" value="SGNH_hydro_sf"/>
</dbReference>
<dbReference type="Gene3D" id="2.160.20.10">
    <property type="entry name" value="Single-stranded right-handed beta-helix, Pectin lyase-like"/>
    <property type="match status" value="1"/>
</dbReference>
<organism evidence="6 7">
    <name type="scientific">Amphibacillus marinus</name>
    <dbReference type="NCBI Taxonomy" id="872970"/>
    <lineage>
        <taxon>Bacteria</taxon>
        <taxon>Bacillati</taxon>
        <taxon>Bacillota</taxon>
        <taxon>Bacilli</taxon>
        <taxon>Bacillales</taxon>
        <taxon>Bacillaceae</taxon>
        <taxon>Amphibacillus</taxon>
    </lineage>
</organism>
<evidence type="ECO:0000259" key="5">
    <source>
        <dbReference type="Pfam" id="PF13472"/>
    </source>
</evidence>